<evidence type="ECO:0000256" key="7">
    <source>
        <dbReference type="ARBA" id="ARBA00022490"/>
    </source>
</evidence>
<comment type="caution">
    <text evidence="19">The sequence shown here is derived from an EMBL/GenBank/DDBJ whole genome shotgun (WGS) entry which is preliminary data.</text>
</comment>
<dbReference type="NCBIfam" id="TIGR00088">
    <property type="entry name" value="trmD"/>
    <property type="match status" value="1"/>
</dbReference>
<gene>
    <name evidence="15" type="primary">trmD</name>
    <name evidence="19" type="ORF">UU23_C0001G0067</name>
</gene>
<dbReference type="EC" id="2.1.1.228" evidence="5 15"/>
<dbReference type="Gene3D" id="1.10.1270.20">
    <property type="entry name" value="tRNA(m1g37)methyltransferase, domain 2"/>
    <property type="match status" value="1"/>
</dbReference>
<evidence type="ECO:0000256" key="11">
    <source>
        <dbReference type="ARBA" id="ARBA00022694"/>
    </source>
</evidence>
<dbReference type="PANTHER" id="PTHR46417">
    <property type="entry name" value="TRNA (GUANINE-N(1)-)-METHYLTRANSFERASE"/>
    <property type="match status" value="1"/>
</dbReference>
<evidence type="ECO:0000256" key="3">
    <source>
        <dbReference type="ARBA" id="ARBA00007630"/>
    </source>
</evidence>
<evidence type="ECO:0000313" key="20">
    <source>
        <dbReference type="Proteomes" id="UP000034292"/>
    </source>
</evidence>
<sequence length="224" mass="25414">MTVHILTLFPEVFEGVFSKSILKRALDKRILTINLVNIREYAKGRHKQVDDKTYGGGKGMVMMLEPIVSALNTIQPKPYTILLTASGQKFTQKKSKLYSKKKNLAIICGHYEGIDARVENFTDEVVSVGDFISTGGEIPAMLIIDSTVRLLPGVINPHSPLDESFERGLLEYPQYTRPRLYKGLKVPHVLLSGNHKEINNWRKKESFKRTKKYRPELLLKSKAS</sequence>
<evidence type="ECO:0000256" key="8">
    <source>
        <dbReference type="ARBA" id="ARBA00022603"/>
    </source>
</evidence>
<evidence type="ECO:0000256" key="15">
    <source>
        <dbReference type="HAMAP-Rule" id="MF_00605"/>
    </source>
</evidence>
<proteinExistence type="inferred from homology"/>
<comment type="catalytic activity">
    <reaction evidence="14 15 17">
        <text>guanosine(37) in tRNA + S-adenosyl-L-methionine = N(1)-methylguanosine(37) in tRNA + S-adenosyl-L-homocysteine + H(+)</text>
        <dbReference type="Rhea" id="RHEA:36899"/>
        <dbReference type="Rhea" id="RHEA-COMP:10145"/>
        <dbReference type="Rhea" id="RHEA-COMP:10147"/>
        <dbReference type="ChEBI" id="CHEBI:15378"/>
        <dbReference type="ChEBI" id="CHEBI:57856"/>
        <dbReference type="ChEBI" id="CHEBI:59789"/>
        <dbReference type="ChEBI" id="CHEBI:73542"/>
        <dbReference type="ChEBI" id="CHEBI:74269"/>
        <dbReference type="EC" id="2.1.1.228"/>
    </reaction>
</comment>
<keyword evidence="9 15" id="KW-0808">Transferase</keyword>
<organism evidence="19 20">
    <name type="scientific">Candidatus Curtissbacteria bacterium GW2011_GWA1_40_9</name>
    <dbReference type="NCBI Taxonomy" id="1618408"/>
    <lineage>
        <taxon>Bacteria</taxon>
        <taxon>Candidatus Curtissiibacteriota</taxon>
    </lineage>
</organism>
<dbReference type="GO" id="GO:0052906">
    <property type="term" value="F:tRNA (guanine(37)-N1)-methyltransferase activity"/>
    <property type="evidence" value="ECO:0007669"/>
    <property type="project" value="UniProtKB-UniRule"/>
</dbReference>
<evidence type="ECO:0000256" key="9">
    <source>
        <dbReference type="ARBA" id="ARBA00022679"/>
    </source>
</evidence>
<dbReference type="NCBIfam" id="NF000648">
    <property type="entry name" value="PRK00026.1"/>
    <property type="match status" value="1"/>
</dbReference>
<comment type="subunit">
    <text evidence="4 15 17">Homodimer.</text>
</comment>
<comment type="caution">
    <text evidence="15">Lacks conserved residue(s) required for the propagation of feature annotation.</text>
</comment>
<evidence type="ECO:0000256" key="5">
    <source>
        <dbReference type="ARBA" id="ARBA00012807"/>
    </source>
</evidence>
<dbReference type="Proteomes" id="UP000034292">
    <property type="component" value="Unassembled WGS sequence"/>
</dbReference>
<dbReference type="PATRIC" id="fig|1618408.3.peg.69"/>
<dbReference type="PIRSF" id="PIRSF000386">
    <property type="entry name" value="tRNA_mtase"/>
    <property type="match status" value="1"/>
</dbReference>
<dbReference type="SUPFAM" id="SSF75217">
    <property type="entry name" value="alpha/beta knot"/>
    <property type="match status" value="1"/>
</dbReference>
<evidence type="ECO:0000256" key="10">
    <source>
        <dbReference type="ARBA" id="ARBA00022691"/>
    </source>
</evidence>
<feature type="domain" description="tRNA methyltransferase TRMD/TRM10-type" evidence="18">
    <location>
        <begin position="1"/>
        <end position="218"/>
    </location>
</feature>
<dbReference type="STRING" id="1618408.UU23_C0001G0067"/>
<dbReference type="InterPro" id="IPR002649">
    <property type="entry name" value="tRNA_m1G_MeTrfase_TrmD"/>
</dbReference>
<dbReference type="Pfam" id="PF01746">
    <property type="entry name" value="tRNA_m1G_MT"/>
    <property type="match status" value="1"/>
</dbReference>
<evidence type="ECO:0000256" key="12">
    <source>
        <dbReference type="ARBA" id="ARBA00029736"/>
    </source>
</evidence>
<evidence type="ECO:0000256" key="1">
    <source>
        <dbReference type="ARBA" id="ARBA00002634"/>
    </source>
</evidence>
<dbReference type="GO" id="GO:0005829">
    <property type="term" value="C:cytosol"/>
    <property type="evidence" value="ECO:0007669"/>
    <property type="project" value="TreeGrafter"/>
</dbReference>
<dbReference type="InterPro" id="IPR023148">
    <property type="entry name" value="tRNA_m1G_MeTrfase_C_sf"/>
</dbReference>
<accession>A0A0G0TMT1</accession>
<dbReference type="AlphaFoldDB" id="A0A0G0TMT1"/>
<keyword evidence="10 15" id="KW-0949">S-adenosyl-L-methionine</keyword>
<comment type="function">
    <text evidence="1 15 17">Specifically methylates guanosine-37 in various tRNAs.</text>
</comment>
<keyword evidence="11 15" id="KW-0819">tRNA processing</keyword>
<reference evidence="19 20" key="1">
    <citation type="journal article" date="2015" name="Nature">
        <title>rRNA introns, odd ribosomes, and small enigmatic genomes across a large radiation of phyla.</title>
        <authorList>
            <person name="Brown C.T."/>
            <person name="Hug L.A."/>
            <person name="Thomas B.C."/>
            <person name="Sharon I."/>
            <person name="Castelle C.J."/>
            <person name="Singh A."/>
            <person name="Wilkins M.J."/>
            <person name="Williams K.H."/>
            <person name="Banfield J.F."/>
        </authorList>
    </citation>
    <scope>NUCLEOTIDE SEQUENCE [LARGE SCALE GENOMIC DNA]</scope>
</reference>
<dbReference type="PANTHER" id="PTHR46417:SF1">
    <property type="entry name" value="TRNA (GUANINE-N(1)-)-METHYLTRANSFERASE"/>
    <property type="match status" value="1"/>
</dbReference>
<comment type="subcellular location">
    <subcellularLocation>
        <location evidence="2 15 17">Cytoplasm</location>
    </subcellularLocation>
</comment>
<dbReference type="HAMAP" id="MF_00605">
    <property type="entry name" value="TrmD"/>
    <property type="match status" value="1"/>
</dbReference>
<evidence type="ECO:0000256" key="13">
    <source>
        <dbReference type="ARBA" id="ARBA00033392"/>
    </source>
</evidence>
<dbReference type="InterPro" id="IPR029026">
    <property type="entry name" value="tRNA_m1G_MTases_N"/>
</dbReference>
<comment type="similarity">
    <text evidence="3 15 17">Belongs to the RNA methyltransferase TrmD family.</text>
</comment>
<dbReference type="GO" id="GO:0002939">
    <property type="term" value="P:tRNA N1-guanine methylation"/>
    <property type="evidence" value="ECO:0007669"/>
    <property type="project" value="TreeGrafter"/>
</dbReference>
<evidence type="ECO:0000256" key="14">
    <source>
        <dbReference type="ARBA" id="ARBA00047783"/>
    </source>
</evidence>
<dbReference type="InterPro" id="IPR029028">
    <property type="entry name" value="Alpha/beta_knot_MTases"/>
</dbReference>
<evidence type="ECO:0000256" key="2">
    <source>
        <dbReference type="ARBA" id="ARBA00004496"/>
    </source>
</evidence>
<dbReference type="CDD" id="cd18080">
    <property type="entry name" value="TrmD-like"/>
    <property type="match status" value="1"/>
</dbReference>
<evidence type="ECO:0000313" key="19">
    <source>
        <dbReference type="EMBL" id="KKR78303.1"/>
    </source>
</evidence>
<evidence type="ECO:0000256" key="16">
    <source>
        <dbReference type="PIRSR" id="PIRSR000386-1"/>
    </source>
</evidence>
<keyword evidence="7 15" id="KW-0963">Cytoplasm</keyword>
<protein>
    <recommendedName>
        <fullName evidence="6 15">tRNA (guanine-N(1)-)-methyltransferase</fullName>
        <ecNumber evidence="5 15">2.1.1.228</ecNumber>
    </recommendedName>
    <alternativeName>
        <fullName evidence="12 15">M1G-methyltransferase</fullName>
    </alternativeName>
    <alternativeName>
        <fullName evidence="13 15">tRNA [GM37] methyltransferase</fullName>
    </alternativeName>
</protein>
<dbReference type="InterPro" id="IPR016009">
    <property type="entry name" value="tRNA_MeTrfase_TRMD/TRM10"/>
</dbReference>
<feature type="binding site" evidence="15 16">
    <location>
        <position position="109"/>
    </location>
    <ligand>
        <name>S-adenosyl-L-methionine</name>
        <dbReference type="ChEBI" id="CHEBI:59789"/>
    </ligand>
</feature>
<evidence type="ECO:0000256" key="4">
    <source>
        <dbReference type="ARBA" id="ARBA00011738"/>
    </source>
</evidence>
<evidence type="ECO:0000256" key="6">
    <source>
        <dbReference type="ARBA" id="ARBA00014679"/>
    </source>
</evidence>
<evidence type="ECO:0000256" key="17">
    <source>
        <dbReference type="RuleBase" id="RU003464"/>
    </source>
</evidence>
<keyword evidence="8 15" id="KW-0489">Methyltransferase</keyword>
<name>A0A0G0TMT1_9BACT</name>
<evidence type="ECO:0000259" key="18">
    <source>
        <dbReference type="Pfam" id="PF01746"/>
    </source>
</evidence>
<dbReference type="Gene3D" id="3.40.1280.10">
    <property type="match status" value="1"/>
</dbReference>
<dbReference type="EMBL" id="LBZV01000001">
    <property type="protein sequence ID" value="KKR78303.1"/>
    <property type="molecule type" value="Genomic_DNA"/>
</dbReference>